<evidence type="ECO:0000256" key="7">
    <source>
        <dbReference type="ARBA" id="ARBA00023054"/>
    </source>
</evidence>
<dbReference type="InterPro" id="IPR001752">
    <property type="entry name" value="Kinesin_motor_dom"/>
</dbReference>
<evidence type="ECO:0000313" key="17">
    <source>
        <dbReference type="Proteomes" id="UP000612746"/>
    </source>
</evidence>
<dbReference type="Gene3D" id="3.40.850.10">
    <property type="entry name" value="Kinesin motor domain"/>
    <property type="match status" value="1"/>
</dbReference>
<feature type="domain" description="PH" evidence="13">
    <location>
        <begin position="1524"/>
        <end position="1622"/>
    </location>
</feature>
<dbReference type="EMBL" id="JAEPRA010000011">
    <property type="protein sequence ID" value="KAG2178561.1"/>
    <property type="molecule type" value="Genomic_DNA"/>
</dbReference>
<dbReference type="GO" id="GO:0005874">
    <property type="term" value="C:microtubule"/>
    <property type="evidence" value="ECO:0007669"/>
    <property type="project" value="UniProtKB-KW"/>
</dbReference>
<dbReference type="PROSITE" id="PS50003">
    <property type="entry name" value="PH_DOMAIN"/>
    <property type="match status" value="1"/>
</dbReference>
<dbReference type="InterPro" id="IPR022164">
    <property type="entry name" value="Kinesin-like"/>
</dbReference>
<dbReference type="SMART" id="SM00240">
    <property type="entry name" value="FHA"/>
    <property type="match status" value="1"/>
</dbReference>
<keyword evidence="6 10" id="KW-0067">ATP-binding</keyword>
<dbReference type="GO" id="GO:0008574">
    <property type="term" value="F:plus-end-directed microtubule motor activity"/>
    <property type="evidence" value="ECO:0007669"/>
    <property type="project" value="UniProtKB-ARBA"/>
</dbReference>
<dbReference type="OrthoDB" id="3176171at2759"/>
<dbReference type="InterPro" id="IPR022140">
    <property type="entry name" value="Kinesin-like_KIF1-typ"/>
</dbReference>
<keyword evidence="7 11" id="KW-0175">Coiled coil</keyword>
<dbReference type="SUPFAM" id="SSF50729">
    <property type="entry name" value="PH domain-like"/>
    <property type="match status" value="1"/>
</dbReference>
<dbReference type="GO" id="GO:0005546">
    <property type="term" value="F:phosphatidylinositol-4,5-bisphosphate binding"/>
    <property type="evidence" value="ECO:0007669"/>
    <property type="project" value="UniProtKB-ARBA"/>
</dbReference>
<feature type="compositionally biased region" description="Basic and acidic residues" evidence="12">
    <location>
        <begin position="631"/>
        <end position="641"/>
    </location>
</feature>
<proteinExistence type="inferred from homology"/>
<dbReference type="CDD" id="cd22705">
    <property type="entry name" value="FHA_KIF1"/>
    <property type="match status" value="1"/>
</dbReference>
<comment type="subcellular location">
    <subcellularLocation>
        <location evidence="1">Cytoplasm</location>
        <location evidence="1">Cytoskeleton</location>
    </subcellularLocation>
</comment>
<feature type="region of interest" description="Disordered" evidence="12">
    <location>
        <begin position="687"/>
        <end position="710"/>
    </location>
</feature>
<keyword evidence="4" id="KW-0493">Microtubule</keyword>
<dbReference type="Gene3D" id="6.10.250.2520">
    <property type="match status" value="1"/>
</dbReference>
<evidence type="ECO:0000259" key="15">
    <source>
        <dbReference type="PROSITE" id="PS50067"/>
    </source>
</evidence>
<dbReference type="GO" id="GO:0005524">
    <property type="term" value="F:ATP binding"/>
    <property type="evidence" value="ECO:0007669"/>
    <property type="project" value="UniProtKB-UniRule"/>
</dbReference>
<feature type="domain" description="Kinesin motor" evidence="15">
    <location>
        <begin position="6"/>
        <end position="362"/>
    </location>
</feature>
<feature type="region of interest" description="Disordered" evidence="12">
    <location>
        <begin position="626"/>
        <end position="645"/>
    </location>
</feature>
<evidence type="ECO:0000256" key="2">
    <source>
        <dbReference type="ARBA" id="ARBA00022448"/>
    </source>
</evidence>
<dbReference type="InterPro" id="IPR019821">
    <property type="entry name" value="Kinesin_motor_CS"/>
</dbReference>
<evidence type="ECO:0000259" key="14">
    <source>
        <dbReference type="PROSITE" id="PS50006"/>
    </source>
</evidence>
<evidence type="ECO:0000256" key="9">
    <source>
        <dbReference type="ARBA" id="ARBA00023212"/>
    </source>
</evidence>
<accession>A0A8H7PSQ6</accession>
<dbReference type="Pfam" id="PF16183">
    <property type="entry name" value="Kinesin_assoc"/>
    <property type="match status" value="1"/>
</dbReference>
<dbReference type="SMART" id="SM00129">
    <property type="entry name" value="KISc"/>
    <property type="match status" value="1"/>
</dbReference>
<dbReference type="Pfam" id="PF12423">
    <property type="entry name" value="KIF1B"/>
    <property type="match status" value="1"/>
</dbReference>
<organism evidence="16 17">
    <name type="scientific">Umbelopsis vinacea</name>
    <dbReference type="NCBI Taxonomy" id="44442"/>
    <lineage>
        <taxon>Eukaryota</taxon>
        <taxon>Fungi</taxon>
        <taxon>Fungi incertae sedis</taxon>
        <taxon>Mucoromycota</taxon>
        <taxon>Mucoromycotina</taxon>
        <taxon>Umbelopsidomycetes</taxon>
        <taxon>Umbelopsidales</taxon>
        <taxon>Umbelopsidaceae</taxon>
        <taxon>Umbelopsis</taxon>
    </lineage>
</organism>
<keyword evidence="3" id="KW-0963">Cytoplasm</keyword>
<evidence type="ECO:0000259" key="13">
    <source>
        <dbReference type="PROSITE" id="PS50003"/>
    </source>
</evidence>
<dbReference type="PROSITE" id="PS50006">
    <property type="entry name" value="FHA_DOMAIN"/>
    <property type="match status" value="1"/>
</dbReference>
<feature type="coiled-coil region" evidence="11">
    <location>
        <begin position="739"/>
        <end position="816"/>
    </location>
</feature>
<protein>
    <recommendedName>
        <fullName evidence="18">Kinesin-domain-containing protein</fullName>
    </recommendedName>
</protein>
<keyword evidence="2" id="KW-0813">Transport</keyword>
<dbReference type="CDD" id="cd01233">
    <property type="entry name" value="PH_KIFIA_KIFIB"/>
    <property type="match status" value="1"/>
</dbReference>
<evidence type="ECO:0000256" key="12">
    <source>
        <dbReference type="SAM" id="MobiDB-lite"/>
    </source>
</evidence>
<dbReference type="InterPro" id="IPR001849">
    <property type="entry name" value="PH_domain"/>
</dbReference>
<reference evidence="16" key="1">
    <citation type="submission" date="2020-12" db="EMBL/GenBank/DDBJ databases">
        <title>Metabolic potential, ecology and presence of endohyphal bacteria is reflected in genomic diversity of Mucoromycotina.</title>
        <authorList>
            <person name="Muszewska A."/>
            <person name="Okrasinska A."/>
            <person name="Steczkiewicz K."/>
            <person name="Drgas O."/>
            <person name="Orlowska M."/>
            <person name="Perlinska-Lenart U."/>
            <person name="Aleksandrzak-Piekarczyk T."/>
            <person name="Szatraj K."/>
            <person name="Zielenkiewicz U."/>
            <person name="Pilsyk S."/>
            <person name="Malc E."/>
            <person name="Mieczkowski P."/>
            <person name="Kruszewska J.S."/>
            <person name="Biernat P."/>
            <person name="Pawlowska J."/>
        </authorList>
    </citation>
    <scope>NUCLEOTIDE SEQUENCE</scope>
    <source>
        <strain evidence="16">WA0000051536</strain>
    </source>
</reference>
<dbReference type="Pfam" id="PF00169">
    <property type="entry name" value="PH"/>
    <property type="match status" value="1"/>
</dbReference>
<dbReference type="GO" id="GO:0047496">
    <property type="term" value="P:vesicle transport along microtubule"/>
    <property type="evidence" value="ECO:0007669"/>
    <property type="project" value="UniProtKB-ARBA"/>
</dbReference>
<dbReference type="PROSITE" id="PS00411">
    <property type="entry name" value="KINESIN_MOTOR_1"/>
    <property type="match status" value="1"/>
</dbReference>
<feature type="domain" description="FHA" evidence="14">
    <location>
        <begin position="530"/>
        <end position="581"/>
    </location>
</feature>
<keyword evidence="9" id="KW-0206">Cytoskeleton</keyword>
<evidence type="ECO:0000256" key="4">
    <source>
        <dbReference type="ARBA" id="ARBA00022701"/>
    </source>
</evidence>
<dbReference type="InterPro" id="IPR000253">
    <property type="entry name" value="FHA_dom"/>
</dbReference>
<evidence type="ECO:0000256" key="5">
    <source>
        <dbReference type="ARBA" id="ARBA00022741"/>
    </source>
</evidence>
<dbReference type="InterPro" id="IPR011993">
    <property type="entry name" value="PH-like_dom_sf"/>
</dbReference>
<dbReference type="GO" id="GO:0008017">
    <property type="term" value="F:microtubule binding"/>
    <property type="evidence" value="ECO:0007669"/>
    <property type="project" value="InterPro"/>
</dbReference>
<dbReference type="PROSITE" id="PS50067">
    <property type="entry name" value="KINESIN_MOTOR_2"/>
    <property type="match status" value="1"/>
</dbReference>
<dbReference type="SUPFAM" id="SSF52540">
    <property type="entry name" value="P-loop containing nucleoside triphosphate hydrolases"/>
    <property type="match status" value="1"/>
</dbReference>
<dbReference type="Gene3D" id="2.60.200.20">
    <property type="match status" value="1"/>
</dbReference>
<dbReference type="PANTHER" id="PTHR47117">
    <property type="entry name" value="STAR-RELATED LIPID TRANSFER PROTEIN 9"/>
    <property type="match status" value="1"/>
</dbReference>
<evidence type="ECO:0000256" key="10">
    <source>
        <dbReference type="PROSITE-ProRule" id="PRU00283"/>
    </source>
</evidence>
<gene>
    <name evidence="16" type="ORF">INT44_001714</name>
</gene>
<dbReference type="CDD" id="cd01365">
    <property type="entry name" value="KISc_KIF1A_KIF1B"/>
    <property type="match status" value="1"/>
</dbReference>
<dbReference type="InterPro" id="IPR036961">
    <property type="entry name" value="Kinesin_motor_dom_sf"/>
</dbReference>
<evidence type="ECO:0008006" key="18">
    <source>
        <dbReference type="Google" id="ProtNLM"/>
    </source>
</evidence>
<dbReference type="InterPro" id="IPR049780">
    <property type="entry name" value="PH_KIFIA_KIFIB"/>
</dbReference>
<evidence type="ECO:0000256" key="3">
    <source>
        <dbReference type="ARBA" id="ARBA00022490"/>
    </source>
</evidence>
<evidence type="ECO:0000256" key="11">
    <source>
        <dbReference type="SAM" id="Coils"/>
    </source>
</evidence>
<dbReference type="Pfam" id="PF00498">
    <property type="entry name" value="FHA"/>
    <property type="match status" value="1"/>
</dbReference>
<name>A0A8H7PSQ6_9FUNG</name>
<comment type="similarity">
    <text evidence="10">Belongs to the TRAFAC class myosin-kinesin ATPase superfamily. Kinesin family.</text>
</comment>
<dbReference type="Gene3D" id="2.30.29.30">
    <property type="entry name" value="Pleckstrin-homology domain (PH domain)/Phosphotyrosine-binding domain (PTB)"/>
    <property type="match status" value="1"/>
</dbReference>
<evidence type="ECO:0000256" key="6">
    <source>
        <dbReference type="ARBA" id="ARBA00022840"/>
    </source>
</evidence>
<keyword evidence="5 10" id="KW-0547">Nucleotide-binding</keyword>
<dbReference type="FunFam" id="3.40.850.10:FF:000047">
    <property type="entry name" value="Kinesin family protein"/>
    <property type="match status" value="1"/>
</dbReference>
<evidence type="ECO:0000256" key="8">
    <source>
        <dbReference type="ARBA" id="ARBA00023175"/>
    </source>
</evidence>
<dbReference type="SUPFAM" id="SSF49879">
    <property type="entry name" value="SMAD/FHA domain"/>
    <property type="match status" value="1"/>
</dbReference>
<dbReference type="InterPro" id="IPR008984">
    <property type="entry name" value="SMAD_FHA_dom_sf"/>
</dbReference>
<comment type="caution">
    <text evidence="16">The sequence shown here is derived from an EMBL/GenBank/DDBJ whole genome shotgun (WGS) entry which is preliminary data.</text>
</comment>
<dbReference type="PRINTS" id="PR00380">
    <property type="entry name" value="KINESINHEAVY"/>
</dbReference>
<evidence type="ECO:0000256" key="1">
    <source>
        <dbReference type="ARBA" id="ARBA00004245"/>
    </source>
</evidence>
<dbReference type="Proteomes" id="UP000612746">
    <property type="component" value="Unassembled WGS sequence"/>
</dbReference>
<dbReference type="FunFam" id="2.60.200.20:FF:000021">
    <property type="entry name" value="Kinesin family protein"/>
    <property type="match status" value="1"/>
</dbReference>
<evidence type="ECO:0000313" key="16">
    <source>
        <dbReference type="EMBL" id="KAG2178561.1"/>
    </source>
</evidence>
<sequence>MSGGGNVKVVVRCRPLNQREITRNSSVLVRMDGNQTILTRSATDDKALKEEDKKAFTFDKSFWSVDPADPHFADQEAVYNDLGEDLMGHAFDGYNCCIFAYGQTGSGKSYSMMGYGEDKGIIPRACQELFDRIANASDKHLTYRVEVTYIEIYNEKVRDLLNPKNKDNLRVREHPRFGPYVEDLSRLVVNSYDDISHLMDEGNKARTVAATNMNETSSRSHAVFTIFLTQRRHDTMTKLDTEKVARVSLVDLAGSERANSSGATGQRLKEGANINRSLTTLGKVIAALAEQSQHEGKRGRKKETFIPYRDSVSSQYLTLTWLLKDSLGGNSKTTMIATISPASENYEETLSTLRYADQAKKIKNKAIVNEDPNAKLIRELKAELEFLKDKLMLYAPEEVRQLAASSAYLRESGKHGAAAKVAAAAIPASQEITFTDQDGNVRKMTKEEIVEQMLSSEKLFNELNETWEEKLKRTEAVQIEREQALAEIGVTVAKNRVGVYTPKRMPHLVNLNEDPLMSECLMYQIKPGRTLVGRQESDVHADIRLSGPNILDEHCYFENTNGIVTLYPGEGSMTMVNGTRISEPRKLSSGCRIILGDYHIFRLNHPEEVRRERNLHKSVVTTNATAMPTGQDKDDQFRRPESPTFNEQADWKFAKREAVLNESDFGDMDDEELEKLFDDISKVRNLRRSRPESRMDDDASSHSGSSSGAVLMPTAISNFDEAQDETDESATRVSTTDVEEKLRLAKEEMQRQLEIQKNEYEEKIKVVEASTLPADEIQIERDEMHRKLQQVQEQMELVLQQQRQEYETRIKRISQQVPEPLQNGYTATQWRLMRKVVQKWKKHKDILMAEAVMLNSVILKEANVIAKELGKSILYQFCVLTDEYTINPVSFWENGSSPAVSSEEDVTTMPGKTPCIGIRAMDSKHNVIYYWSLEKLKQRLQRMRNLYNFIDRPMYRKHFNWEDPFYETPIPRFTCVGKATLPVRNLALQQPLQSQVQIICPITGKSKGLLTVLVSPLARSPAQSRSEDNSTEDNHQIAPDVDYSNSLIKVGEQLLVEIQVLGAEGISESDCTQVHAQFRLSEFGTVPPYSAKDKIFSSDFITDFGTSPIDFGFSQTVSVITTPKTVQIFNHGFITIEVFAHLQSGMIESFRQWDEEQEQKYELVKEKPPSASTEVRRDSRDDPLYAEQLDVFASIQLSELALDGEYIPTQVLLNGSSGTGVFLLRQGIQRRIFFSLTHSSGRQFPWQRVIKATFGNVRLVDAKGQIVDEMLHEPVPINLLSQQQVDYRQDGTSTIDAQGAWDSSLHEAAFLNQITAAGHQVQLTLSWEVEADKCDKALQFSTDVFVQIQGRDASNPSKFRTLITPTRITTKITSVYVVQLRPPQSRNIDDLWRTNTSKGYVRGEEFLGNWKPRSISIVREFQTMSNSLKHMQDVVATRQMLYLQGGAEDHTRASFDSLPRLPESKGYLLKHIVDLWTAACKHHSGLDIIQTRRKAAAKQDPEPWKLKVPTKLVPHVKPVIPTDVVTKKGYLSFPENADEVWVKRWIVFKRPYLHIYLSQSDYEQQGIINLSQVKIDYKKDLEKMLERDNVFAVYTSNNAYLFQAGNRSEMIDWIAKIDQFYPVQALREEGT</sequence>
<feature type="binding site" evidence="10">
    <location>
        <begin position="102"/>
        <end position="109"/>
    </location>
    <ligand>
        <name>ATP</name>
        <dbReference type="ChEBI" id="CHEBI:30616"/>
    </ligand>
</feature>
<keyword evidence="8 10" id="KW-0505">Motor protein</keyword>
<dbReference type="Pfam" id="PF00225">
    <property type="entry name" value="Kinesin"/>
    <property type="match status" value="1"/>
</dbReference>
<dbReference type="Pfam" id="PF12473">
    <property type="entry name" value="DUF3694"/>
    <property type="match status" value="1"/>
</dbReference>
<dbReference type="InterPro" id="IPR032405">
    <property type="entry name" value="Kinesin_assoc"/>
</dbReference>
<dbReference type="InterPro" id="IPR027417">
    <property type="entry name" value="P-loop_NTPase"/>
</dbReference>
<dbReference type="SMART" id="SM00233">
    <property type="entry name" value="PH"/>
    <property type="match status" value="1"/>
</dbReference>
<keyword evidence="17" id="KW-1185">Reference proteome</keyword>
<feature type="compositionally biased region" description="Basic and acidic residues" evidence="12">
    <location>
        <begin position="689"/>
        <end position="700"/>
    </location>
</feature>